<dbReference type="NCBIfam" id="TIGR02963">
    <property type="entry name" value="xanthine_xdhA"/>
    <property type="match status" value="1"/>
</dbReference>
<dbReference type="InterPro" id="IPR016208">
    <property type="entry name" value="Ald_Oxase/xanthine_DH-like"/>
</dbReference>
<keyword evidence="5" id="KW-0408">Iron</keyword>
<proteinExistence type="predicted"/>
<dbReference type="InterPro" id="IPR012675">
    <property type="entry name" value="Beta-grasp_dom_sf"/>
</dbReference>
<evidence type="ECO:0000256" key="1">
    <source>
        <dbReference type="ARBA" id="ARBA00022630"/>
    </source>
</evidence>
<dbReference type="Gene3D" id="3.30.390.50">
    <property type="entry name" value="CO dehydrogenase flavoprotein, C-terminal domain"/>
    <property type="match status" value="1"/>
</dbReference>
<evidence type="ECO:0000256" key="4">
    <source>
        <dbReference type="ARBA" id="ARBA00023002"/>
    </source>
</evidence>
<dbReference type="PANTHER" id="PTHR45444">
    <property type="entry name" value="XANTHINE DEHYDROGENASE"/>
    <property type="match status" value="1"/>
</dbReference>
<evidence type="ECO:0000256" key="5">
    <source>
        <dbReference type="ARBA" id="ARBA00023004"/>
    </source>
</evidence>
<dbReference type="Pfam" id="PF00111">
    <property type="entry name" value="Fer2"/>
    <property type="match status" value="1"/>
</dbReference>
<dbReference type="Gene3D" id="1.10.150.120">
    <property type="entry name" value="[2Fe-2S]-binding domain"/>
    <property type="match status" value="1"/>
</dbReference>
<keyword evidence="4 8" id="KW-0560">Oxidoreductase</keyword>
<dbReference type="PANTHER" id="PTHR45444:SF3">
    <property type="entry name" value="XANTHINE DEHYDROGENASE"/>
    <property type="match status" value="1"/>
</dbReference>
<dbReference type="InterPro" id="IPR016167">
    <property type="entry name" value="FAD-bd_PCMH_sub1"/>
</dbReference>
<dbReference type="Pfam" id="PF01799">
    <property type="entry name" value="Fer2_2"/>
    <property type="match status" value="1"/>
</dbReference>
<dbReference type="InterPro" id="IPR006058">
    <property type="entry name" value="2Fe2S_fd_BS"/>
</dbReference>
<keyword evidence="9" id="KW-1185">Reference proteome</keyword>
<evidence type="ECO:0000313" key="8">
    <source>
        <dbReference type="EMBL" id="UVF18210.1"/>
    </source>
</evidence>
<dbReference type="InterPro" id="IPR001041">
    <property type="entry name" value="2Fe-2S_ferredoxin-type"/>
</dbReference>
<protein>
    <submittedName>
        <fullName evidence="8">Xanthine dehydrogenase small subunit</fullName>
        <ecNumber evidence="8">1.17.1.4</ecNumber>
    </submittedName>
</protein>
<dbReference type="InterPro" id="IPR036318">
    <property type="entry name" value="FAD-bd_PCMH-like_sf"/>
</dbReference>
<dbReference type="CDD" id="cd00207">
    <property type="entry name" value="fer2"/>
    <property type="match status" value="1"/>
</dbReference>
<dbReference type="InterPro" id="IPR014307">
    <property type="entry name" value="Xanthine_DH_ssu"/>
</dbReference>
<dbReference type="InterPro" id="IPR002346">
    <property type="entry name" value="Mopterin_DH_FAD-bd"/>
</dbReference>
<dbReference type="Pfam" id="PF00941">
    <property type="entry name" value="FAD_binding_5"/>
    <property type="match status" value="1"/>
</dbReference>
<dbReference type="InterPro" id="IPR036010">
    <property type="entry name" value="2Fe-2S_ferredoxin-like_sf"/>
</dbReference>
<dbReference type="InterPro" id="IPR005107">
    <property type="entry name" value="CO_DH_flav_C"/>
</dbReference>
<evidence type="ECO:0000259" key="6">
    <source>
        <dbReference type="PROSITE" id="PS51085"/>
    </source>
</evidence>
<dbReference type="InterPro" id="IPR002888">
    <property type="entry name" value="2Fe-2S-bd"/>
</dbReference>
<evidence type="ECO:0000313" key="9">
    <source>
        <dbReference type="Proteomes" id="UP001017257"/>
    </source>
</evidence>
<dbReference type="InterPro" id="IPR036884">
    <property type="entry name" value="2Fe-2S-bd_dom_sf"/>
</dbReference>
<sequence>MRRAAIRFWRNGQAVEVSGFHPRTTLLDYLRLQERRVGTKEGCAEGDCGACTVALGRLRGGRVHYEPVNACILLLGQVDGAELVTVEDLAANGELHPVQTAMVASHGSQCGFCTPGIVMSLFTLYHEGERPLTRESANDALAGNLCRCTGYRPIVDAALQACGGQAGDPFSARSDQTARGLMDLADGRDVFIGSEACFFAAPASEASLAALYAQHPDATLVAGCTDVGLWITKAMMEIEKIIWLGRVAGLDVIEDSSDALGIGATVTHAAIHPALARIDPDLGEIMRRFGSLQVRASGTVGGSIANGSPIGDLAPVFIALGAELELRRGEATRTLPLEDFFIAYRRQDRLPGEFVRRVSVPKLNGHEAFRAYKISKRFDEDISSVLGAFKLILDGRRIAEARVAFGGMAGTPKRAAETERALAGVSLDEPETWGEAMAAIARDYQPLDDHRASSAYRSTVARNLVFKALSETASGDTRATRIVGGREALQAAE</sequence>
<feature type="domain" description="FAD-binding PCMH-type" evidence="7">
    <location>
        <begin position="191"/>
        <end position="365"/>
    </location>
</feature>
<reference evidence="8" key="1">
    <citation type="submission" date="2022-08" db="EMBL/GenBank/DDBJ databases">
        <title>Microvirga terrae sp. nov., isolated from soil.</title>
        <authorList>
            <person name="Kim K.H."/>
            <person name="Seo Y.L."/>
            <person name="Kim J.M."/>
            <person name="Lee J.K."/>
            <person name="Han D.M."/>
            <person name="Jeon C.O."/>
        </authorList>
    </citation>
    <scope>NUCLEOTIDE SEQUENCE</scope>
    <source>
        <strain evidence="8">R24</strain>
    </source>
</reference>
<dbReference type="RefSeq" id="WP_173945523.1">
    <property type="nucleotide sequence ID" value="NZ_CP102845.1"/>
</dbReference>
<dbReference type="EMBL" id="CP102845">
    <property type="protein sequence ID" value="UVF18210.1"/>
    <property type="molecule type" value="Genomic_DNA"/>
</dbReference>
<dbReference type="SMART" id="SM01092">
    <property type="entry name" value="CO_deh_flav_C"/>
    <property type="match status" value="1"/>
</dbReference>
<keyword evidence="1" id="KW-0285">Flavoprotein</keyword>
<dbReference type="PROSITE" id="PS51085">
    <property type="entry name" value="2FE2S_FER_2"/>
    <property type="match status" value="1"/>
</dbReference>
<dbReference type="Pfam" id="PF03450">
    <property type="entry name" value="CO_deh_flav_C"/>
    <property type="match status" value="1"/>
</dbReference>
<accession>A0ABY5RLW6</accession>
<keyword evidence="3" id="KW-0274">FAD</keyword>
<dbReference type="SUPFAM" id="SSF55447">
    <property type="entry name" value="CO dehydrogenase flavoprotein C-terminal domain-like"/>
    <property type="match status" value="1"/>
</dbReference>
<dbReference type="InterPro" id="IPR016166">
    <property type="entry name" value="FAD-bd_PCMH"/>
</dbReference>
<dbReference type="GO" id="GO:0004854">
    <property type="term" value="F:xanthine dehydrogenase activity"/>
    <property type="evidence" value="ECO:0007669"/>
    <property type="project" value="UniProtKB-EC"/>
</dbReference>
<dbReference type="SUPFAM" id="SSF54292">
    <property type="entry name" value="2Fe-2S ferredoxin-like"/>
    <property type="match status" value="1"/>
</dbReference>
<organism evidence="8 9">
    <name type="scientific">Microvirga terrae</name>
    <dbReference type="NCBI Taxonomy" id="2740529"/>
    <lineage>
        <taxon>Bacteria</taxon>
        <taxon>Pseudomonadati</taxon>
        <taxon>Pseudomonadota</taxon>
        <taxon>Alphaproteobacteria</taxon>
        <taxon>Hyphomicrobiales</taxon>
        <taxon>Methylobacteriaceae</taxon>
        <taxon>Microvirga</taxon>
    </lineage>
</organism>
<dbReference type="Gene3D" id="3.10.20.30">
    <property type="match status" value="1"/>
</dbReference>
<dbReference type="InterPro" id="IPR016169">
    <property type="entry name" value="FAD-bd_PCMH_sub2"/>
</dbReference>
<dbReference type="InterPro" id="IPR012175">
    <property type="entry name" value="Xanth_DH_ssu_bac"/>
</dbReference>
<dbReference type="SUPFAM" id="SSF56176">
    <property type="entry name" value="FAD-binding/transporter-associated domain-like"/>
    <property type="match status" value="1"/>
</dbReference>
<keyword evidence="2" id="KW-0479">Metal-binding</keyword>
<dbReference type="SUPFAM" id="SSF47741">
    <property type="entry name" value="CO dehydrogenase ISP C-domain like"/>
    <property type="match status" value="1"/>
</dbReference>
<name>A0ABY5RLW6_9HYPH</name>
<dbReference type="PROSITE" id="PS00197">
    <property type="entry name" value="2FE2S_FER_1"/>
    <property type="match status" value="1"/>
</dbReference>
<evidence type="ECO:0000256" key="3">
    <source>
        <dbReference type="ARBA" id="ARBA00022827"/>
    </source>
</evidence>
<dbReference type="InterPro" id="IPR036683">
    <property type="entry name" value="CO_DH_flav_C_dom_sf"/>
</dbReference>
<evidence type="ECO:0000259" key="7">
    <source>
        <dbReference type="PROSITE" id="PS51387"/>
    </source>
</evidence>
<dbReference type="PIRSF" id="PIRSF036557">
    <property type="entry name" value="XdhA_RC"/>
    <property type="match status" value="1"/>
</dbReference>
<dbReference type="PROSITE" id="PS51387">
    <property type="entry name" value="FAD_PCMH"/>
    <property type="match status" value="1"/>
</dbReference>
<evidence type="ECO:0000256" key="2">
    <source>
        <dbReference type="ARBA" id="ARBA00022723"/>
    </source>
</evidence>
<dbReference type="Proteomes" id="UP001017257">
    <property type="component" value="Chromosome"/>
</dbReference>
<feature type="domain" description="2Fe-2S ferredoxin-type" evidence="6">
    <location>
        <begin position="4"/>
        <end position="89"/>
    </location>
</feature>
<dbReference type="Gene3D" id="3.30.43.10">
    <property type="entry name" value="Uridine Diphospho-n-acetylenolpyruvylglucosamine Reductase, domain 2"/>
    <property type="match status" value="1"/>
</dbReference>
<dbReference type="EC" id="1.17.1.4" evidence="8"/>
<gene>
    <name evidence="8" type="primary">xdhA</name>
    <name evidence="8" type="ORF">HPT29_017045</name>
</gene>
<dbReference type="Gene3D" id="3.30.465.10">
    <property type="match status" value="1"/>
</dbReference>